<dbReference type="PROSITE" id="PS50003">
    <property type="entry name" value="PH_DOMAIN"/>
    <property type="match status" value="1"/>
</dbReference>
<gene>
    <name evidence="12" type="ORF">GCK32_015398</name>
</gene>
<feature type="binding site" evidence="9">
    <location>
        <position position="198"/>
    </location>
    <ligand>
        <name>ATP</name>
        <dbReference type="ChEBI" id="CHEBI:30616"/>
    </ligand>
</feature>
<keyword evidence="6 9" id="KW-0067">ATP-binding</keyword>
<feature type="domain" description="PH" evidence="10">
    <location>
        <begin position="22"/>
        <end position="130"/>
    </location>
</feature>
<dbReference type="InterPro" id="IPR011009">
    <property type="entry name" value="Kinase-like_dom_sf"/>
</dbReference>
<dbReference type="Gene3D" id="3.30.200.20">
    <property type="entry name" value="Phosphorylase Kinase, domain 1"/>
    <property type="match status" value="1"/>
</dbReference>
<dbReference type="Proteomes" id="UP001331761">
    <property type="component" value="Unassembled WGS sequence"/>
</dbReference>
<evidence type="ECO:0000256" key="3">
    <source>
        <dbReference type="ARBA" id="ARBA00022679"/>
    </source>
</evidence>
<evidence type="ECO:0000313" key="13">
    <source>
        <dbReference type="Proteomes" id="UP001331761"/>
    </source>
</evidence>
<evidence type="ECO:0000256" key="2">
    <source>
        <dbReference type="ARBA" id="ARBA00022527"/>
    </source>
</evidence>
<dbReference type="PANTHER" id="PTHR24356:SF407">
    <property type="entry name" value="RAC SERINE_THREONINE-PROTEIN KINASE"/>
    <property type="match status" value="1"/>
</dbReference>
<evidence type="ECO:0000256" key="7">
    <source>
        <dbReference type="ARBA" id="ARBA00047899"/>
    </source>
</evidence>
<evidence type="ECO:0000256" key="8">
    <source>
        <dbReference type="ARBA" id="ARBA00048679"/>
    </source>
</evidence>
<dbReference type="Pfam" id="PF00169">
    <property type="entry name" value="PH"/>
    <property type="match status" value="1"/>
</dbReference>
<dbReference type="InterPro" id="IPR039026">
    <property type="entry name" value="PH_PKB"/>
</dbReference>
<evidence type="ECO:0000256" key="5">
    <source>
        <dbReference type="ARBA" id="ARBA00022777"/>
    </source>
</evidence>
<comment type="catalytic activity">
    <reaction evidence="8">
        <text>L-seryl-[protein] + ATP = O-phospho-L-seryl-[protein] + ADP + H(+)</text>
        <dbReference type="Rhea" id="RHEA:17989"/>
        <dbReference type="Rhea" id="RHEA-COMP:9863"/>
        <dbReference type="Rhea" id="RHEA-COMP:11604"/>
        <dbReference type="ChEBI" id="CHEBI:15378"/>
        <dbReference type="ChEBI" id="CHEBI:29999"/>
        <dbReference type="ChEBI" id="CHEBI:30616"/>
        <dbReference type="ChEBI" id="CHEBI:83421"/>
        <dbReference type="ChEBI" id="CHEBI:456216"/>
        <dbReference type="EC" id="2.7.11.1"/>
    </reaction>
</comment>
<evidence type="ECO:0000313" key="12">
    <source>
        <dbReference type="EMBL" id="KAK5983090.1"/>
    </source>
</evidence>
<dbReference type="PROSITE" id="PS00107">
    <property type="entry name" value="PROTEIN_KINASE_ATP"/>
    <property type="match status" value="1"/>
</dbReference>
<dbReference type="Gene3D" id="2.30.29.30">
    <property type="entry name" value="Pleckstrin-homology domain (PH domain)/Phosphotyrosine-binding domain (PTB)"/>
    <property type="match status" value="1"/>
</dbReference>
<keyword evidence="4 9" id="KW-0547">Nucleotide-binding</keyword>
<evidence type="ECO:0000256" key="1">
    <source>
        <dbReference type="ARBA" id="ARBA00012513"/>
    </source>
</evidence>
<dbReference type="Pfam" id="PF00069">
    <property type="entry name" value="Pkinase"/>
    <property type="match status" value="1"/>
</dbReference>
<keyword evidence="2" id="KW-0723">Serine/threonine-protein kinase</keyword>
<dbReference type="GO" id="GO:0035556">
    <property type="term" value="P:intracellular signal transduction"/>
    <property type="evidence" value="ECO:0007669"/>
    <property type="project" value="TreeGrafter"/>
</dbReference>
<reference evidence="12 13" key="1">
    <citation type="submission" date="2019-10" db="EMBL/GenBank/DDBJ databases">
        <title>Assembly and Annotation for the nematode Trichostrongylus colubriformis.</title>
        <authorList>
            <person name="Martin J."/>
        </authorList>
    </citation>
    <scope>NUCLEOTIDE SEQUENCE [LARGE SCALE GENOMIC DNA]</scope>
    <source>
        <strain evidence="12">G859</strain>
        <tissue evidence="12">Whole worm</tissue>
    </source>
</reference>
<dbReference type="GO" id="GO:0004674">
    <property type="term" value="F:protein serine/threonine kinase activity"/>
    <property type="evidence" value="ECO:0007669"/>
    <property type="project" value="UniProtKB-KW"/>
</dbReference>
<accession>A0AAN8FY86</accession>
<dbReference type="InterPro" id="IPR050236">
    <property type="entry name" value="Ser_Thr_kinase_AGC"/>
</dbReference>
<dbReference type="InterPro" id="IPR000719">
    <property type="entry name" value="Prot_kinase_dom"/>
</dbReference>
<dbReference type="EC" id="2.7.11.1" evidence="1"/>
<dbReference type="InterPro" id="IPR001849">
    <property type="entry name" value="PH_domain"/>
</dbReference>
<dbReference type="SUPFAM" id="SSF56112">
    <property type="entry name" value="Protein kinase-like (PK-like)"/>
    <property type="match status" value="1"/>
</dbReference>
<dbReference type="EMBL" id="WIXE01004381">
    <property type="protein sequence ID" value="KAK5983090.1"/>
    <property type="molecule type" value="Genomic_DNA"/>
</dbReference>
<keyword evidence="3" id="KW-0808">Transferase</keyword>
<evidence type="ECO:0000256" key="9">
    <source>
        <dbReference type="PROSITE-ProRule" id="PRU10141"/>
    </source>
</evidence>
<comment type="caution">
    <text evidence="12">The sequence shown here is derived from an EMBL/GenBank/DDBJ whole genome shotgun (WGS) entry which is preliminary data.</text>
</comment>
<dbReference type="GO" id="GO:0005524">
    <property type="term" value="F:ATP binding"/>
    <property type="evidence" value="ECO:0007669"/>
    <property type="project" value="UniProtKB-UniRule"/>
</dbReference>
<sequence>MKGITAAMSMTSLSSKSRRPEDIVIEGWLHKKGEHIRNWRPRYFILFHDGALLGFKTKPKLGQPFPEPLNDFMVKDAQAIRFDKPRPNTFMIRCLQWTTVIERTFYAETAEASLDELSSEYAAAAHAIMGQPSMPSTNNSASVSTRGEMMSIADTSEAAKRDKITMDDFEFLKVLGKGTFGKVILCKEKRTSKLYAIKILKKEVIIAREEVTHTLTENRVLQRCKHPFLTVSYFYFIPFLFS</sequence>
<dbReference type="PANTHER" id="PTHR24356">
    <property type="entry name" value="SERINE/THREONINE-PROTEIN KINASE"/>
    <property type="match status" value="1"/>
</dbReference>
<evidence type="ECO:0000259" key="11">
    <source>
        <dbReference type="PROSITE" id="PS50011"/>
    </source>
</evidence>
<keyword evidence="5" id="KW-0418">Kinase</keyword>
<dbReference type="FunFam" id="3.30.200.20:FF:000103">
    <property type="entry name" value="Protein kinase C"/>
    <property type="match status" value="1"/>
</dbReference>
<dbReference type="PROSITE" id="PS50011">
    <property type="entry name" value="PROTEIN_KINASE_DOM"/>
    <property type="match status" value="1"/>
</dbReference>
<evidence type="ECO:0000256" key="6">
    <source>
        <dbReference type="ARBA" id="ARBA00022840"/>
    </source>
</evidence>
<dbReference type="CDD" id="cd01241">
    <property type="entry name" value="PH_PKB"/>
    <property type="match status" value="1"/>
</dbReference>
<proteinExistence type="predicted"/>
<evidence type="ECO:0000259" key="10">
    <source>
        <dbReference type="PROSITE" id="PS50003"/>
    </source>
</evidence>
<protein>
    <recommendedName>
        <fullName evidence="1">non-specific serine/threonine protein kinase</fullName>
        <ecNumber evidence="1">2.7.11.1</ecNumber>
    </recommendedName>
</protein>
<dbReference type="FunFam" id="2.30.29.30:FF:000027">
    <property type="entry name" value="Non-specific serine/threonine protein kinase"/>
    <property type="match status" value="1"/>
</dbReference>
<dbReference type="InterPro" id="IPR017441">
    <property type="entry name" value="Protein_kinase_ATP_BS"/>
</dbReference>
<organism evidence="12 13">
    <name type="scientific">Trichostrongylus colubriformis</name>
    <name type="common">Black scour worm</name>
    <dbReference type="NCBI Taxonomy" id="6319"/>
    <lineage>
        <taxon>Eukaryota</taxon>
        <taxon>Metazoa</taxon>
        <taxon>Ecdysozoa</taxon>
        <taxon>Nematoda</taxon>
        <taxon>Chromadorea</taxon>
        <taxon>Rhabditida</taxon>
        <taxon>Rhabditina</taxon>
        <taxon>Rhabditomorpha</taxon>
        <taxon>Strongyloidea</taxon>
        <taxon>Trichostrongylidae</taxon>
        <taxon>Trichostrongylus</taxon>
    </lineage>
</organism>
<comment type="catalytic activity">
    <reaction evidence="7">
        <text>L-threonyl-[protein] + ATP = O-phospho-L-threonyl-[protein] + ADP + H(+)</text>
        <dbReference type="Rhea" id="RHEA:46608"/>
        <dbReference type="Rhea" id="RHEA-COMP:11060"/>
        <dbReference type="Rhea" id="RHEA-COMP:11605"/>
        <dbReference type="ChEBI" id="CHEBI:15378"/>
        <dbReference type="ChEBI" id="CHEBI:30013"/>
        <dbReference type="ChEBI" id="CHEBI:30616"/>
        <dbReference type="ChEBI" id="CHEBI:61977"/>
        <dbReference type="ChEBI" id="CHEBI:456216"/>
        <dbReference type="EC" id="2.7.11.1"/>
    </reaction>
</comment>
<dbReference type="SMART" id="SM00233">
    <property type="entry name" value="PH"/>
    <property type="match status" value="1"/>
</dbReference>
<keyword evidence="13" id="KW-1185">Reference proteome</keyword>
<dbReference type="SUPFAM" id="SSF50729">
    <property type="entry name" value="PH domain-like"/>
    <property type="match status" value="1"/>
</dbReference>
<name>A0AAN8FY86_TRICO</name>
<feature type="domain" description="Protein kinase" evidence="11">
    <location>
        <begin position="169"/>
        <end position="242"/>
    </location>
</feature>
<evidence type="ECO:0000256" key="4">
    <source>
        <dbReference type="ARBA" id="ARBA00022741"/>
    </source>
</evidence>
<dbReference type="AlphaFoldDB" id="A0AAN8FY86"/>
<dbReference type="InterPro" id="IPR011993">
    <property type="entry name" value="PH-like_dom_sf"/>
</dbReference>